<name>A0AAW0M687_QUESU</name>
<reference evidence="1" key="1">
    <citation type="submission" date="2017-12" db="EMBL/GenBank/DDBJ databases">
        <authorList>
            <person name="Barbosa P."/>
            <person name="Usie A."/>
            <person name="Ramos A.M."/>
        </authorList>
    </citation>
    <scope>NUCLEOTIDE SEQUENCE</scope>
    <source>
        <strain evidence="1">HL8</strain>
        <tissue evidence="1">Leaves</tissue>
    </source>
</reference>
<protein>
    <submittedName>
        <fullName evidence="1">Egg cell-secreted protein 1.3</fullName>
    </submittedName>
</protein>
<evidence type="ECO:0000313" key="1">
    <source>
        <dbReference type="EMBL" id="KAK7858229.1"/>
    </source>
</evidence>
<organism evidence="1">
    <name type="scientific">Quercus suber</name>
    <name type="common">Cork oak</name>
    <dbReference type="NCBI Taxonomy" id="58331"/>
    <lineage>
        <taxon>Eukaryota</taxon>
        <taxon>Viridiplantae</taxon>
        <taxon>Streptophyta</taxon>
        <taxon>Embryophyta</taxon>
        <taxon>Tracheophyta</taxon>
        <taxon>Spermatophyta</taxon>
        <taxon>Magnoliopsida</taxon>
        <taxon>eudicotyledons</taxon>
        <taxon>Gunneridae</taxon>
        <taxon>Pentapetalae</taxon>
        <taxon>rosids</taxon>
        <taxon>fabids</taxon>
        <taxon>Fagales</taxon>
        <taxon>Fagaceae</taxon>
        <taxon>Quercus</taxon>
    </lineage>
</organism>
<accession>A0AAW0M687</accession>
<comment type="caution">
    <text evidence="1">The sequence shown here is derived from an EMBL/GenBank/DDBJ whole genome shotgun (WGS) entry which is preliminary data.</text>
</comment>
<reference evidence="1" key="3">
    <citation type="submission" date="2023-07" db="EMBL/GenBank/DDBJ databases">
        <title>An improved reference 1 genome and first organelle genomes of Quercus suber.</title>
        <authorList>
            <consortium name="Genosuber Consortium"/>
            <person name="Usie A."/>
            <person name="Serra O."/>
            <person name="Barros P."/>
        </authorList>
    </citation>
    <scope>NUCLEOTIDE SEQUENCE</scope>
    <source>
        <strain evidence="1">HL8</strain>
        <tissue evidence="1">Leaves</tissue>
    </source>
</reference>
<gene>
    <name evidence="1" type="primary">EC1.3</name>
    <name evidence="1" type="ORF">CFP56_013841</name>
</gene>
<sequence>MTKVTIIFYQTNIGPGCCSFISENCWPSTLASFGLTMEVHNKLQDHCEAMSSPAPAPIAGSDAPLTN</sequence>
<proteinExistence type="predicted"/>
<dbReference type="AlphaFoldDB" id="A0AAW0M687"/>
<reference evidence="1" key="2">
    <citation type="journal article" date="2018" name="Sci. Data">
        <title>The draft genome sequence of cork oak.</title>
        <authorList>
            <person name="Ramos A.M."/>
            <person name="Usie A."/>
            <person name="Barbosa P."/>
            <person name="Barros P.M."/>
            <person name="Capote T."/>
            <person name="Chaves I."/>
            <person name="Simoes F."/>
            <person name="Abreu I."/>
            <person name="Carrasquinho I."/>
            <person name="Faro C."/>
            <person name="Guimaraes J.B."/>
            <person name="Mendonca D."/>
            <person name="Nobrega F."/>
            <person name="Rodrigues L."/>
            <person name="Saibo N.J.M."/>
            <person name="Varela M.C."/>
            <person name="Egas C."/>
            <person name="Matos J."/>
            <person name="Miguel C.M."/>
            <person name="Oliveira M.M."/>
            <person name="Ricardo C.P."/>
            <person name="Goncalves S."/>
        </authorList>
    </citation>
    <scope>NUCLEOTIDE SEQUENCE [LARGE SCALE GENOMIC DNA]</scope>
    <source>
        <strain evidence="1">HL8</strain>
    </source>
</reference>
<dbReference type="EMBL" id="PKMF04000021">
    <property type="protein sequence ID" value="KAK7858229.1"/>
    <property type="molecule type" value="Genomic_DNA"/>
</dbReference>